<keyword evidence="4" id="KW-0862">Zinc</keyword>
<keyword evidence="2" id="KW-0479">Metal-binding</keyword>
<dbReference type="RefSeq" id="WP_129033196.1">
    <property type="nucleotide sequence ID" value="NZ_CP059603.1"/>
</dbReference>
<reference evidence="6 7" key="1">
    <citation type="submission" date="2018-08" db="EMBL/GenBank/DDBJ databases">
        <title>Lactobacillus suantsai sp. nov., isolated from traditional fermented suan-tsai in Taiwan.</title>
        <authorList>
            <person name="Huang C.-H."/>
        </authorList>
    </citation>
    <scope>NUCLEOTIDE SEQUENCE [LARGE SCALE GENOMIC DNA]</scope>
    <source>
        <strain evidence="6 7">BCRC 12945</strain>
    </source>
</reference>
<sequence>MIIITASLVISLGASLTTTAQAKTYKTPSWGHWDSRTVTYSMSGSSKSYKKSWKTAIKRWNKTKIVHLKAAKAGHKADIALQSSAKLDTDGEKLYTGFTNYSFYRHTSALSEIVSAKSTLNRDLLTDYHYTKKQRANVATHELGHALGLSHSKDKKSVMYAKNRYKTIDHQDKKALTKAYANV</sequence>
<keyword evidence="1 6" id="KW-0645">Protease</keyword>
<organism evidence="6 7">
    <name type="scientific">Levilactobacillus suantsaii</name>
    <dbReference type="NCBI Taxonomy" id="2292255"/>
    <lineage>
        <taxon>Bacteria</taxon>
        <taxon>Bacillati</taxon>
        <taxon>Bacillota</taxon>
        <taxon>Bacilli</taxon>
        <taxon>Lactobacillales</taxon>
        <taxon>Lactobacillaceae</taxon>
        <taxon>Levilactobacillus</taxon>
    </lineage>
</organism>
<accession>A0A4Q0VFQ0</accession>
<protein>
    <submittedName>
        <fullName evidence="6">Zn-dependent protease</fullName>
    </submittedName>
</protein>
<keyword evidence="7" id="KW-1185">Reference proteome</keyword>
<proteinExistence type="predicted"/>
<dbReference type="GO" id="GO:0031012">
    <property type="term" value="C:extracellular matrix"/>
    <property type="evidence" value="ECO:0007669"/>
    <property type="project" value="InterPro"/>
</dbReference>
<dbReference type="GO" id="GO:0004222">
    <property type="term" value="F:metalloendopeptidase activity"/>
    <property type="evidence" value="ECO:0007669"/>
    <property type="project" value="InterPro"/>
</dbReference>
<dbReference type="EMBL" id="QXIL01000026">
    <property type="protein sequence ID" value="RXI76772.1"/>
    <property type="molecule type" value="Genomic_DNA"/>
</dbReference>
<evidence type="ECO:0000313" key="7">
    <source>
        <dbReference type="Proteomes" id="UP000290602"/>
    </source>
</evidence>
<dbReference type="Gene3D" id="3.40.390.10">
    <property type="entry name" value="Collagenase (Catalytic Domain)"/>
    <property type="match status" value="1"/>
</dbReference>
<evidence type="ECO:0000256" key="2">
    <source>
        <dbReference type="ARBA" id="ARBA00022723"/>
    </source>
</evidence>
<dbReference type="SUPFAM" id="SSF55486">
    <property type="entry name" value="Metalloproteases ('zincins'), catalytic domain"/>
    <property type="match status" value="1"/>
</dbReference>
<dbReference type="AlphaFoldDB" id="A0A4Q0VFQ0"/>
<evidence type="ECO:0000256" key="4">
    <source>
        <dbReference type="ARBA" id="ARBA00022833"/>
    </source>
</evidence>
<dbReference type="Pfam" id="PF00413">
    <property type="entry name" value="Peptidase_M10"/>
    <property type="match status" value="1"/>
</dbReference>
<feature type="domain" description="Peptidase metallopeptidase" evidence="5">
    <location>
        <begin position="26"/>
        <end position="178"/>
    </location>
</feature>
<evidence type="ECO:0000313" key="6">
    <source>
        <dbReference type="EMBL" id="RXI76772.1"/>
    </source>
</evidence>
<comment type="caution">
    <text evidence="6">The sequence shown here is derived from an EMBL/GenBank/DDBJ whole genome shotgun (WGS) entry which is preliminary data.</text>
</comment>
<evidence type="ECO:0000256" key="1">
    <source>
        <dbReference type="ARBA" id="ARBA00022670"/>
    </source>
</evidence>
<evidence type="ECO:0000259" key="5">
    <source>
        <dbReference type="SMART" id="SM00235"/>
    </source>
</evidence>
<dbReference type="OrthoDB" id="2148705at2"/>
<dbReference type="Proteomes" id="UP000290602">
    <property type="component" value="Unassembled WGS sequence"/>
</dbReference>
<dbReference type="InterPro" id="IPR006026">
    <property type="entry name" value="Peptidase_Metallo"/>
</dbReference>
<dbReference type="InterPro" id="IPR001818">
    <property type="entry name" value="Pept_M10_metallopeptidase"/>
</dbReference>
<evidence type="ECO:0000256" key="3">
    <source>
        <dbReference type="ARBA" id="ARBA00022801"/>
    </source>
</evidence>
<dbReference type="InterPro" id="IPR024079">
    <property type="entry name" value="MetalloPept_cat_dom_sf"/>
</dbReference>
<name>A0A4Q0VFQ0_9LACO</name>
<dbReference type="SMART" id="SM00235">
    <property type="entry name" value="ZnMc"/>
    <property type="match status" value="1"/>
</dbReference>
<keyword evidence="3" id="KW-0378">Hydrolase</keyword>
<dbReference type="GO" id="GO:0006508">
    <property type="term" value="P:proteolysis"/>
    <property type="evidence" value="ECO:0007669"/>
    <property type="project" value="UniProtKB-KW"/>
</dbReference>
<gene>
    <name evidence="6" type="ORF">DXH47_10100</name>
</gene>
<dbReference type="GO" id="GO:0008270">
    <property type="term" value="F:zinc ion binding"/>
    <property type="evidence" value="ECO:0007669"/>
    <property type="project" value="InterPro"/>
</dbReference>